<dbReference type="RefSeq" id="WP_194291137.1">
    <property type="nucleotide sequence ID" value="NZ_WEGI01000026.1"/>
</dbReference>
<name>A0A7K0E1E6_9NOCA</name>
<dbReference type="Gene3D" id="3.10.180.10">
    <property type="entry name" value="2,3-Dihydroxybiphenyl 1,2-Dioxygenase, domain 1"/>
    <property type="match status" value="1"/>
</dbReference>
<dbReference type="Pfam" id="PF13669">
    <property type="entry name" value="Glyoxalase_4"/>
    <property type="match status" value="1"/>
</dbReference>
<evidence type="ECO:0000313" key="2">
    <source>
        <dbReference type="Proteomes" id="UP000431401"/>
    </source>
</evidence>
<keyword evidence="2" id="KW-1185">Reference proteome</keyword>
<evidence type="ECO:0000313" key="1">
    <source>
        <dbReference type="EMBL" id="MQY31910.1"/>
    </source>
</evidence>
<comment type="caution">
    <text evidence="1">The sequence shown here is derived from an EMBL/GenBank/DDBJ whole genome shotgun (WGS) entry which is preliminary data.</text>
</comment>
<proteinExistence type="predicted"/>
<dbReference type="InterPro" id="IPR029068">
    <property type="entry name" value="Glyas_Bleomycin-R_OHBP_Dase"/>
</dbReference>
<organism evidence="1 2">
    <name type="scientific">Nocardia aurantia</name>
    <dbReference type="NCBI Taxonomy" id="2585199"/>
    <lineage>
        <taxon>Bacteria</taxon>
        <taxon>Bacillati</taxon>
        <taxon>Actinomycetota</taxon>
        <taxon>Actinomycetes</taxon>
        <taxon>Mycobacteriales</taxon>
        <taxon>Nocardiaceae</taxon>
        <taxon>Nocardia</taxon>
    </lineage>
</organism>
<dbReference type="Proteomes" id="UP000431401">
    <property type="component" value="Unassembled WGS sequence"/>
</dbReference>
<dbReference type="SUPFAM" id="SSF54593">
    <property type="entry name" value="Glyoxalase/Bleomycin resistance protein/Dihydroxybiphenyl dioxygenase"/>
    <property type="match status" value="1"/>
</dbReference>
<dbReference type="EMBL" id="WEGI01000026">
    <property type="protein sequence ID" value="MQY31910.1"/>
    <property type="molecule type" value="Genomic_DNA"/>
</dbReference>
<dbReference type="AlphaFoldDB" id="A0A7K0E1E6"/>
<accession>A0A7K0E1E6</accession>
<reference evidence="1 2" key="1">
    <citation type="submission" date="2019-10" db="EMBL/GenBank/DDBJ databases">
        <title>Nocardia macrotermitis sp. nov. and Nocardia aurantia sp. nov., isolated from the gut of fungus growing-termite Macrotermes natalensis.</title>
        <authorList>
            <person name="Benndorf R."/>
            <person name="Schwitalla J."/>
            <person name="Martin K."/>
            <person name="De Beer W."/>
            <person name="Kaster A.-K."/>
            <person name="Vollmers J."/>
            <person name="Poulsen M."/>
            <person name="Beemelmanns C."/>
        </authorList>
    </citation>
    <scope>NUCLEOTIDE SEQUENCE [LARGE SCALE GENOMIC DNA]</scope>
    <source>
        <strain evidence="1 2">RB56</strain>
    </source>
</reference>
<gene>
    <name evidence="1" type="ORF">NRB56_75220</name>
</gene>
<protein>
    <recommendedName>
        <fullName evidence="3">VOC domain-containing protein</fullName>
    </recommendedName>
</protein>
<evidence type="ECO:0008006" key="3">
    <source>
        <dbReference type="Google" id="ProtNLM"/>
    </source>
</evidence>
<sequence>MLVNSDHGDSFYHVCFAVPDLRAAMDELTTITGARWGTPVHDRLGDWPYSLVFTDRPPHIELISSVEGSPWHAPTPQFHHLGWWTSCLPDADITDSPLRDTATMYFDGRPFGRHFVYLDAPHSGARIEQVDRIQQRSFIDRWTREPPDSEHPRRL</sequence>